<dbReference type="AlphaFoldDB" id="A0A1X7UTW4"/>
<keyword evidence="2" id="KW-0812">Transmembrane</keyword>
<accession>A0A1X7UTW4</accession>
<evidence type="ECO:0000256" key="1">
    <source>
        <dbReference type="SAM" id="MobiDB-lite"/>
    </source>
</evidence>
<proteinExistence type="predicted"/>
<keyword evidence="2" id="KW-1133">Transmembrane helix</keyword>
<feature type="compositionally biased region" description="Low complexity" evidence="1">
    <location>
        <begin position="418"/>
        <end position="437"/>
    </location>
</feature>
<dbReference type="InParanoid" id="A0A1X7UTW4"/>
<protein>
    <submittedName>
        <fullName evidence="3">Uncharacterized protein</fullName>
    </submittedName>
</protein>
<reference evidence="3" key="1">
    <citation type="submission" date="2017-05" db="UniProtKB">
        <authorList>
            <consortium name="EnsemblMetazoa"/>
        </authorList>
    </citation>
    <scope>IDENTIFICATION</scope>
</reference>
<feature type="compositionally biased region" description="Low complexity" evidence="1">
    <location>
        <begin position="444"/>
        <end position="462"/>
    </location>
</feature>
<keyword evidence="2" id="KW-0472">Membrane</keyword>
<feature type="region of interest" description="Disordered" evidence="1">
    <location>
        <begin position="369"/>
        <end position="395"/>
    </location>
</feature>
<feature type="region of interest" description="Disordered" evidence="1">
    <location>
        <begin position="1"/>
        <end position="22"/>
    </location>
</feature>
<feature type="compositionally biased region" description="Polar residues" evidence="1">
    <location>
        <begin position="512"/>
        <end position="538"/>
    </location>
</feature>
<feature type="region of interest" description="Disordered" evidence="1">
    <location>
        <begin position="418"/>
        <end position="470"/>
    </location>
</feature>
<organism evidence="3">
    <name type="scientific">Amphimedon queenslandica</name>
    <name type="common">Sponge</name>
    <dbReference type="NCBI Taxonomy" id="400682"/>
    <lineage>
        <taxon>Eukaryota</taxon>
        <taxon>Metazoa</taxon>
        <taxon>Porifera</taxon>
        <taxon>Demospongiae</taxon>
        <taxon>Heteroscleromorpha</taxon>
        <taxon>Haplosclerida</taxon>
        <taxon>Niphatidae</taxon>
        <taxon>Amphimedon</taxon>
    </lineage>
</organism>
<sequence>MELSLLEAKTGSTNNNGQTTTGLAESVETRWIITDQQFGTGCMSSTLTEVLVGVDIRTETGNRTQYPKIEIWEETQNQYKNTHVIELRLSLDNFTTNGLYHVTLPTPLTFGGRAGGGNTQGYRLGVYQPPDDRSVVRFYKVNGTGQIGRIVDNGNNSMVNKNSQAQNQEITLQNSSILIHPITSNNCNCPPINESSFNTNSLSVTNVIPVNDTRAFPDIQFTCNGNITNWIIGITQNQDTSKHYPKIYLKRSSKLIHALTVDASAATSSNGNVHNFTSDIEVQYGDILVINVTTNSNPMYYQQYNGPLNYQLDSSNRLIPLEHNDYPLISVVVDPSPFIPGMSSTIITTDTIHTQSTCFLTPDTTTITSTTNVSIPSTTSLDSTSSSSLTSSPTLMTPTSINNTLHITSTHSQLSNTLSSTLSVTSPPTPSISDGTVSPPPPIVSTISSTSATDSSTSNPSVTLSTEGTLQSTGSNTLAAVLSTLFILLVVTILAILIVSVLVYKRRHQKLSSRGNSPMDTRSTETELNNMSNPTYQPQDMGPILYEEAKPVMNGIESVYSETMATNNHYEAATGVSPMPALYEEPIITMKEQHETICQVENETYNLLAETLYVPTAVC</sequence>
<feature type="compositionally biased region" description="Low complexity" evidence="1">
    <location>
        <begin position="10"/>
        <end position="22"/>
    </location>
</feature>
<evidence type="ECO:0000313" key="3">
    <source>
        <dbReference type="EnsemblMetazoa" id="Aqu2.1.31435_001"/>
    </source>
</evidence>
<evidence type="ECO:0000256" key="2">
    <source>
        <dbReference type="SAM" id="Phobius"/>
    </source>
</evidence>
<feature type="transmembrane region" description="Helical" evidence="2">
    <location>
        <begin position="478"/>
        <end position="504"/>
    </location>
</feature>
<name>A0A1X7UTW4_AMPQE</name>
<dbReference type="EnsemblMetazoa" id="Aqu2.1.31435_001">
    <property type="protein sequence ID" value="Aqu2.1.31435_001"/>
    <property type="gene ID" value="Aqu2.1.31435"/>
</dbReference>
<feature type="region of interest" description="Disordered" evidence="1">
    <location>
        <begin position="511"/>
        <end position="538"/>
    </location>
</feature>